<dbReference type="GO" id="GO:0006220">
    <property type="term" value="P:pyrimidine nucleotide metabolic process"/>
    <property type="evidence" value="ECO:0007669"/>
    <property type="project" value="InterPro"/>
</dbReference>
<organism evidence="7">
    <name type="scientific">hot springs metagenome</name>
    <dbReference type="NCBI Taxonomy" id="433727"/>
    <lineage>
        <taxon>unclassified sequences</taxon>
        <taxon>metagenomes</taxon>
        <taxon>ecological metagenomes</taxon>
    </lineage>
</organism>
<accession>A0A5J4L4N9</accession>
<gene>
    <name evidence="7" type="ORF">A45J_0924</name>
</gene>
<keyword evidence="5" id="KW-0862">Zinc</keyword>
<dbReference type="InterPro" id="IPR035105">
    <property type="entry name" value="Deoxycytidylate_deaminase_dom"/>
</dbReference>
<evidence type="ECO:0000256" key="4">
    <source>
        <dbReference type="ARBA" id="ARBA00022801"/>
    </source>
</evidence>
<evidence type="ECO:0000313" key="7">
    <source>
        <dbReference type="EMBL" id="GER93189.1"/>
    </source>
</evidence>
<dbReference type="PROSITE" id="PS00903">
    <property type="entry name" value="CYT_DCMP_DEAMINASES_1"/>
    <property type="match status" value="1"/>
</dbReference>
<evidence type="ECO:0000256" key="3">
    <source>
        <dbReference type="ARBA" id="ARBA00022723"/>
    </source>
</evidence>
<dbReference type="InterPro" id="IPR016473">
    <property type="entry name" value="dCMP_deaminase"/>
</dbReference>
<dbReference type="InterPro" id="IPR002125">
    <property type="entry name" value="CMP_dCMP_dom"/>
</dbReference>
<dbReference type="SUPFAM" id="SSF53927">
    <property type="entry name" value="Cytidine deaminase-like"/>
    <property type="match status" value="1"/>
</dbReference>
<dbReference type="Gene3D" id="3.40.140.10">
    <property type="entry name" value="Cytidine Deaminase, domain 2"/>
    <property type="match status" value="1"/>
</dbReference>
<evidence type="ECO:0000259" key="6">
    <source>
        <dbReference type="PROSITE" id="PS51747"/>
    </source>
</evidence>
<proteinExistence type="inferred from homology"/>
<dbReference type="InterPro" id="IPR015517">
    <property type="entry name" value="dCMP_deaminase-rel"/>
</dbReference>
<dbReference type="Pfam" id="PF00383">
    <property type="entry name" value="dCMP_cyt_deam_1"/>
    <property type="match status" value="1"/>
</dbReference>
<name>A0A5J4L4N9_9ZZZZ</name>
<dbReference type="PANTHER" id="PTHR11086">
    <property type="entry name" value="DEOXYCYTIDYLATE DEAMINASE-RELATED"/>
    <property type="match status" value="1"/>
</dbReference>
<sequence>MSGDNGKFVRPGWDEYFIEIAKVVSSRSTCLRRRYGAVIVKDNVIVSTGYNGAPRGSMNCLDRGSCKRKELNVPAGERYELCEAVHAEQNAVINGSPERMKDATIYIAGFEENGEFADAKPCLLCRRMIQNAMIKEVVYLKREGSIVKIGDVRELEGAVASVEVK</sequence>
<evidence type="ECO:0000256" key="1">
    <source>
        <dbReference type="ARBA" id="ARBA00001947"/>
    </source>
</evidence>
<reference evidence="7" key="1">
    <citation type="submission" date="2019-10" db="EMBL/GenBank/DDBJ databases">
        <title>Metagenomic sequencing of thiosulfate-disproportionating enrichment culture.</title>
        <authorList>
            <person name="Umezawa K."/>
            <person name="Kojima H."/>
            <person name="Fukui M."/>
        </authorList>
    </citation>
    <scope>NUCLEOTIDE SEQUENCE</scope>
    <source>
        <strain evidence="7">45J</strain>
    </source>
</reference>
<dbReference type="InterPro" id="IPR016193">
    <property type="entry name" value="Cytidine_deaminase-like"/>
</dbReference>
<dbReference type="GO" id="GO:0004132">
    <property type="term" value="F:dCMP deaminase activity"/>
    <property type="evidence" value="ECO:0007669"/>
    <property type="project" value="InterPro"/>
</dbReference>
<dbReference type="CDD" id="cd01286">
    <property type="entry name" value="deoxycytidylate_deaminase"/>
    <property type="match status" value="1"/>
</dbReference>
<dbReference type="PANTHER" id="PTHR11086:SF18">
    <property type="entry name" value="DEOXYCYTIDYLATE DEAMINASE"/>
    <property type="match status" value="1"/>
</dbReference>
<evidence type="ECO:0000256" key="5">
    <source>
        <dbReference type="ARBA" id="ARBA00022833"/>
    </source>
</evidence>
<evidence type="ECO:0000256" key="2">
    <source>
        <dbReference type="ARBA" id="ARBA00006576"/>
    </source>
</evidence>
<dbReference type="GO" id="GO:0005737">
    <property type="term" value="C:cytoplasm"/>
    <property type="evidence" value="ECO:0007669"/>
    <property type="project" value="TreeGrafter"/>
</dbReference>
<dbReference type="PIRSF" id="PIRSF006019">
    <property type="entry name" value="dCMP_deaminase"/>
    <property type="match status" value="1"/>
</dbReference>
<keyword evidence="4" id="KW-0378">Hydrolase</keyword>
<comment type="similarity">
    <text evidence="2">Belongs to the cytidine and deoxycytidylate deaminase family.</text>
</comment>
<dbReference type="EMBL" id="BLAB01000001">
    <property type="protein sequence ID" value="GER93189.1"/>
    <property type="molecule type" value="Genomic_DNA"/>
</dbReference>
<comment type="caution">
    <text evidence="7">The sequence shown here is derived from an EMBL/GenBank/DDBJ whole genome shotgun (WGS) entry which is preliminary data.</text>
</comment>
<feature type="domain" description="CMP/dCMP-type deaminase" evidence="6">
    <location>
        <begin position="12"/>
        <end position="162"/>
    </location>
</feature>
<dbReference type="InterPro" id="IPR016192">
    <property type="entry name" value="APOBEC/CMP_deaminase_Zn-bd"/>
</dbReference>
<dbReference type="GO" id="GO:0008270">
    <property type="term" value="F:zinc ion binding"/>
    <property type="evidence" value="ECO:0007669"/>
    <property type="project" value="InterPro"/>
</dbReference>
<keyword evidence="3" id="KW-0479">Metal-binding</keyword>
<comment type="cofactor">
    <cofactor evidence="1">
        <name>Zn(2+)</name>
        <dbReference type="ChEBI" id="CHEBI:29105"/>
    </cofactor>
</comment>
<dbReference type="PROSITE" id="PS51747">
    <property type="entry name" value="CYT_DCMP_DEAMINASES_2"/>
    <property type="match status" value="1"/>
</dbReference>
<dbReference type="AlphaFoldDB" id="A0A5J4L4N9"/>
<protein>
    <submittedName>
        <fullName evidence="7">Cytidine deaminase</fullName>
    </submittedName>
</protein>